<dbReference type="Gene3D" id="3.90.1140.10">
    <property type="entry name" value="Cyclic phosphodiesterase"/>
    <property type="match status" value="1"/>
</dbReference>
<evidence type="ECO:0000313" key="1">
    <source>
        <dbReference type="EMBL" id="RMC33897.1"/>
    </source>
</evidence>
<proteinExistence type="predicted"/>
<dbReference type="GO" id="GO:0016874">
    <property type="term" value="F:ligase activity"/>
    <property type="evidence" value="ECO:0007669"/>
    <property type="project" value="UniProtKB-KW"/>
</dbReference>
<name>A0A3M0MRF2_9RHOB</name>
<dbReference type="SUPFAM" id="SSF55144">
    <property type="entry name" value="LigT-like"/>
    <property type="match status" value="1"/>
</dbReference>
<keyword evidence="1" id="KW-0436">Ligase</keyword>
<accession>A0A3M0MRF2</accession>
<dbReference type="Pfam" id="PF13563">
    <property type="entry name" value="2_5_RNA_ligase2"/>
    <property type="match status" value="1"/>
</dbReference>
<dbReference type="InterPro" id="IPR009097">
    <property type="entry name" value="Cyclic_Pdiesterase"/>
</dbReference>
<organism evidence="1 2">
    <name type="scientific">Paracoccus alkanivorans</name>
    <dbReference type="NCBI Taxonomy" id="2116655"/>
    <lineage>
        <taxon>Bacteria</taxon>
        <taxon>Pseudomonadati</taxon>
        <taxon>Pseudomonadota</taxon>
        <taxon>Alphaproteobacteria</taxon>
        <taxon>Rhodobacterales</taxon>
        <taxon>Paracoccaceae</taxon>
        <taxon>Paracoccus</taxon>
    </lineage>
</organism>
<comment type="caution">
    <text evidence="1">The sequence shown here is derived from an EMBL/GenBank/DDBJ whole genome shotgun (WGS) entry which is preliminary data.</text>
</comment>
<sequence length="200" mass="22433">MFYNAGVSCKKVAIMTRHILFDRRRPRHILFFAAVPPPPFATYVQQIWPIIGTGDRLRDRTLHMTILPVIGKDVVDPWLVRALTGALAGFSFPAFDITFDRLVAFKARKKRPIVLRTPEANAPVDRLAQTVGRALKRVFPAFPKPGKVTPHVTLAYGAGFDGERLLPAPLGWHIRDIALIDSVQGEGRHIQLARWRLGSD</sequence>
<evidence type="ECO:0000313" key="2">
    <source>
        <dbReference type="Proteomes" id="UP000273516"/>
    </source>
</evidence>
<dbReference type="AlphaFoldDB" id="A0A3M0MRF2"/>
<protein>
    <submittedName>
        <fullName evidence="1">2'-5' RNA ligase family protein</fullName>
    </submittedName>
</protein>
<reference evidence="1 2" key="1">
    <citation type="submission" date="2018-07" db="EMBL/GenBank/DDBJ databases">
        <authorList>
            <person name="Zhang Y."/>
            <person name="Wang L."/>
            <person name="Ma S."/>
        </authorList>
    </citation>
    <scope>NUCLEOTIDE SEQUENCE [LARGE SCALE GENOMIC DNA]</scope>
    <source>
        <strain evidence="1 2">4-2</strain>
    </source>
</reference>
<gene>
    <name evidence="1" type="ORF">C9E81_16570</name>
</gene>
<dbReference type="EMBL" id="QOKZ01000006">
    <property type="protein sequence ID" value="RMC33897.1"/>
    <property type="molecule type" value="Genomic_DNA"/>
</dbReference>
<dbReference type="Proteomes" id="UP000273516">
    <property type="component" value="Unassembled WGS sequence"/>
</dbReference>
<keyword evidence="2" id="KW-1185">Reference proteome</keyword>